<evidence type="ECO:0000259" key="2">
    <source>
        <dbReference type="Pfam" id="PF12245"/>
    </source>
</evidence>
<dbReference type="InterPro" id="IPR044016">
    <property type="entry name" value="Big_13"/>
</dbReference>
<evidence type="ECO:0000313" key="5">
    <source>
        <dbReference type="Proteomes" id="UP000644548"/>
    </source>
</evidence>
<comment type="caution">
    <text evidence="4">The sequence shown here is derived from an EMBL/GenBank/DDBJ whole genome shotgun (WGS) entry which is preliminary data.</text>
</comment>
<feature type="domain" description="Bacterial Ig-like" evidence="3">
    <location>
        <begin position="401"/>
        <end position="463"/>
    </location>
</feature>
<dbReference type="Proteomes" id="UP000644548">
    <property type="component" value="Unassembled WGS sequence"/>
</dbReference>
<organism evidence="4 5">
    <name type="scientific">Deinococcus sedimenti</name>
    <dbReference type="NCBI Taxonomy" id="1867090"/>
    <lineage>
        <taxon>Bacteria</taxon>
        <taxon>Thermotogati</taxon>
        <taxon>Deinococcota</taxon>
        <taxon>Deinococci</taxon>
        <taxon>Deinococcales</taxon>
        <taxon>Deinococcaceae</taxon>
        <taxon>Deinococcus</taxon>
    </lineage>
</organism>
<name>A0ABQ2RYN7_9DEIO</name>
<keyword evidence="5" id="KW-1185">Reference proteome</keyword>
<dbReference type="PROSITE" id="PS51257">
    <property type="entry name" value="PROKAR_LIPOPROTEIN"/>
    <property type="match status" value="1"/>
</dbReference>
<feature type="signal peptide" evidence="1">
    <location>
        <begin position="1"/>
        <end position="21"/>
    </location>
</feature>
<dbReference type="InterPro" id="IPR017868">
    <property type="entry name" value="Filamin/ABP280_repeat-like"/>
</dbReference>
<sequence>MKKLALLTLPLLIAGCGGSNAPSSSSVTAASTVTSITATNGALSDTLAVTFTNKAGSKAVTVNTATVTWTDPASKTVKTETVTIPAVSLPAGLTCAAAQANPNAICNFNDPGTTFADRSVTTTFNQADLFSKVLSQNPSATNLPVNVQFGSVQNVLPFTFTSTTSTEGGGTGGTVTAPTFTWLSPSSDFVSGGGTVTLRATATRNGQDLSSQIVYTVTCGKIEGSTWTLDSSCTDGSKQSVTATITDGGRSFSSPARLITVDASNPTVQITKVQQGQVFTQNPITIGVNGTDAVSGVDRILVEASSDGGKTYTQVGVVTGAAGDVIWAPMNGKYTLRATATDRTGRSTSTTLADISVNLTTSDRTAPSVTFSGLPSTPQRGTITVVTTATDPQGTDGAASGIVKVDLFDGGTILASQTAGVNGAYTFTLDTTTLSDGVHNLRAVALDRAGNSSEVTRTLTVDNTAPIIVWQPPTTVGASGSLTLGASTNDGQISYTVSCGTLTGSVWNYSACPDGAATVTATATDAAGNATTLSRTVTIDKTAPTIQITSPTMGQVFTTAPVTISATAADSLSSVRSISASIQGPNDAAPVALDTQTGSTFSTPFSPTVSGTYTVTFTATDAANNTSAPTTRSFTFNVTTAPAEQAPTPVLEVVGTAPYAGNMSVNVSGNFDAASQVDRMILQITDAKGVVDNSTYVTTQARATFSVDTTRFANGPLKLQVIAYTKSGLRGISGEKNVQVQNLTSPDFKVASPSDGATVNTPTVPVQITLTKRSADYTITQPFKVDLLDYRGIVVATQTLSPTDPTVCSGSVDSLTCNTSFDVAALPADTYLIRARTKVQVDPAGANITRPLETSSRFTHNTVSVLPPASTIRFPAITDAQKPGQLDSSSGLLISVSDNTGVAVVEARVVGPFDATRPLTLNGTTQCDASVPVAGRSPVDVLMLNYGYSPAIAIGDVVLNNLDIDGSAYVPDNNVNERYDLRVTVQDTEGNRNIQCIPVTINRAAIRAARPAYFTSTATSPTPPSTISGQLNYTTGTWTLSGMTNRSRVAAVLYMNGVQKSVSFTNDVTGSVSSTVAFGDPGTYQVVWLIEDMTTGIVTSVAGSTVSVVRNP</sequence>
<dbReference type="Pfam" id="PF19077">
    <property type="entry name" value="Big_13"/>
    <property type="match status" value="1"/>
</dbReference>
<dbReference type="PROSITE" id="PS50194">
    <property type="entry name" value="FILAMIN_REPEAT"/>
    <property type="match status" value="1"/>
</dbReference>
<feature type="domain" description="Ig-like" evidence="2">
    <location>
        <begin position="280"/>
        <end position="350"/>
    </location>
</feature>
<proteinExistence type="predicted"/>
<dbReference type="Pfam" id="PF12245">
    <property type="entry name" value="Big_3_2"/>
    <property type="match status" value="1"/>
</dbReference>
<dbReference type="EMBL" id="BMQN01000001">
    <property type="protein sequence ID" value="GGR80956.1"/>
    <property type="molecule type" value="Genomic_DNA"/>
</dbReference>
<dbReference type="InterPro" id="IPR013783">
    <property type="entry name" value="Ig-like_fold"/>
</dbReference>
<reference evidence="5" key="1">
    <citation type="journal article" date="2019" name="Int. J. Syst. Evol. Microbiol.">
        <title>The Global Catalogue of Microorganisms (GCM) 10K type strain sequencing project: providing services to taxonomists for standard genome sequencing and annotation.</title>
        <authorList>
            <consortium name="The Broad Institute Genomics Platform"/>
            <consortium name="The Broad Institute Genome Sequencing Center for Infectious Disease"/>
            <person name="Wu L."/>
            <person name="Ma J."/>
        </authorList>
    </citation>
    <scope>NUCLEOTIDE SEQUENCE [LARGE SCALE GENOMIC DNA]</scope>
    <source>
        <strain evidence="5">JCM 31405</strain>
    </source>
</reference>
<evidence type="ECO:0008006" key="6">
    <source>
        <dbReference type="Google" id="ProtNLM"/>
    </source>
</evidence>
<accession>A0ABQ2RYN7</accession>
<keyword evidence="1" id="KW-0732">Signal</keyword>
<evidence type="ECO:0000313" key="4">
    <source>
        <dbReference type="EMBL" id="GGR80956.1"/>
    </source>
</evidence>
<evidence type="ECO:0000259" key="3">
    <source>
        <dbReference type="Pfam" id="PF19077"/>
    </source>
</evidence>
<dbReference type="Pfam" id="PF17957">
    <property type="entry name" value="Big_7"/>
    <property type="match status" value="1"/>
</dbReference>
<feature type="chain" id="PRO_5045079090" description="HYR domain-containing protein" evidence="1">
    <location>
        <begin position="22"/>
        <end position="1112"/>
    </location>
</feature>
<dbReference type="Gene3D" id="2.60.40.10">
    <property type="entry name" value="Immunoglobulins"/>
    <property type="match status" value="4"/>
</dbReference>
<evidence type="ECO:0000256" key="1">
    <source>
        <dbReference type="SAM" id="SignalP"/>
    </source>
</evidence>
<gene>
    <name evidence="4" type="ORF">GCM10008960_04800</name>
</gene>
<protein>
    <recommendedName>
        <fullName evidence="6">HYR domain-containing protein</fullName>
    </recommendedName>
</protein>
<dbReference type="InterPro" id="IPR022038">
    <property type="entry name" value="Ig-like_bact"/>
</dbReference>